<dbReference type="SUPFAM" id="SSF102114">
    <property type="entry name" value="Radical SAM enzymes"/>
    <property type="match status" value="1"/>
</dbReference>
<dbReference type="GO" id="GO:0051539">
    <property type="term" value="F:4 iron, 4 sulfur cluster binding"/>
    <property type="evidence" value="ECO:0007669"/>
    <property type="project" value="UniProtKB-KW"/>
</dbReference>
<reference evidence="14 15" key="1">
    <citation type="submission" date="2019-11" db="EMBL/GenBank/DDBJ databases">
        <title>Comparative genomics of hydrocarbon-degrading Desulfosarcina strains.</title>
        <authorList>
            <person name="Watanabe M."/>
            <person name="Kojima H."/>
            <person name="Fukui M."/>
        </authorList>
    </citation>
    <scope>NUCLEOTIDE SEQUENCE [LARGE SCALE GENOMIC DNA]</scope>
    <source>
        <strain evidence="14 15">28bB2T</strain>
    </source>
</reference>
<keyword evidence="7 12" id="KW-0663">Pyridoxal phosphate</keyword>
<dbReference type="InterPro" id="IPR007197">
    <property type="entry name" value="rSAM"/>
</dbReference>
<keyword evidence="5" id="KW-0949">S-adenosyl-L-methionine</keyword>
<feature type="domain" description="Radical SAM core" evidence="13">
    <location>
        <begin position="105"/>
        <end position="316"/>
    </location>
</feature>
<feature type="binding site" evidence="11">
    <location>
        <position position="126"/>
    </location>
    <ligand>
        <name>[4Fe-4S] cluster</name>
        <dbReference type="ChEBI" id="CHEBI:49883"/>
        <note>4Fe-4S-S-AdoMet</note>
    </ligand>
</feature>
<dbReference type="AlphaFoldDB" id="A0A5K7ZUI9"/>
<evidence type="ECO:0000259" key="13">
    <source>
        <dbReference type="PROSITE" id="PS51918"/>
    </source>
</evidence>
<dbReference type="EMBL" id="AP021876">
    <property type="protein sequence ID" value="BBO83895.1"/>
    <property type="molecule type" value="Genomic_DNA"/>
</dbReference>
<dbReference type="Pfam" id="PF04055">
    <property type="entry name" value="Radical_SAM"/>
    <property type="match status" value="1"/>
</dbReference>
<keyword evidence="9 11" id="KW-0411">Iron-sulfur</keyword>
<protein>
    <submittedName>
        <fullName evidence="14">Lysine 2,3-aminomutase</fullName>
    </submittedName>
</protein>
<gene>
    <name evidence="14" type="primary">yjeK</name>
    <name evidence="14" type="ORF">DSCO28_44610</name>
</gene>
<comment type="similarity">
    <text evidence="3">Belongs to the radical SAM superfamily. KamA family.</text>
</comment>
<dbReference type="Proteomes" id="UP000425960">
    <property type="component" value="Chromosome"/>
</dbReference>
<dbReference type="PANTHER" id="PTHR30538">
    <property type="entry name" value="LYSINE 2,3-AMINOMUTASE-RELATED"/>
    <property type="match status" value="1"/>
</dbReference>
<evidence type="ECO:0000256" key="9">
    <source>
        <dbReference type="ARBA" id="ARBA00023014"/>
    </source>
</evidence>
<feature type="binding site" evidence="11">
    <location>
        <position position="119"/>
    </location>
    <ligand>
        <name>[4Fe-4S] cluster</name>
        <dbReference type="ChEBI" id="CHEBI:49883"/>
        <note>4Fe-4S-S-AdoMet</note>
    </ligand>
</feature>
<dbReference type="Pfam" id="PF12544">
    <property type="entry name" value="LAM_C"/>
    <property type="match status" value="1"/>
</dbReference>
<feature type="modified residue" description="N6-(pyridoxal phosphate)lysine" evidence="12">
    <location>
        <position position="328"/>
    </location>
</feature>
<name>A0A5K7ZUI9_9BACT</name>
<accession>A0A5K7ZUI9</accession>
<evidence type="ECO:0000256" key="6">
    <source>
        <dbReference type="ARBA" id="ARBA00022723"/>
    </source>
</evidence>
<evidence type="ECO:0000256" key="11">
    <source>
        <dbReference type="PIRSR" id="PIRSR004911-1"/>
    </source>
</evidence>
<keyword evidence="10" id="KW-0413">Isomerase</keyword>
<evidence type="ECO:0000256" key="2">
    <source>
        <dbReference type="ARBA" id="ARBA00001966"/>
    </source>
</evidence>
<evidence type="ECO:0000256" key="3">
    <source>
        <dbReference type="ARBA" id="ARBA00008703"/>
    </source>
</evidence>
<comment type="cofactor">
    <cofactor evidence="2">
        <name>[4Fe-4S] cluster</name>
        <dbReference type="ChEBI" id="CHEBI:49883"/>
    </cofactor>
</comment>
<evidence type="ECO:0000256" key="7">
    <source>
        <dbReference type="ARBA" id="ARBA00022898"/>
    </source>
</evidence>
<dbReference type="CDD" id="cd01335">
    <property type="entry name" value="Radical_SAM"/>
    <property type="match status" value="1"/>
</dbReference>
<dbReference type="GO" id="GO:0016853">
    <property type="term" value="F:isomerase activity"/>
    <property type="evidence" value="ECO:0007669"/>
    <property type="project" value="UniProtKB-KW"/>
</dbReference>
<dbReference type="SFLD" id="SFLDS00029">
    <property type="entry name" value="Radical_SAM"/>
    <property type="match status" value="1"/>
</dbReference>
<dbReference type="NCBIfam" id="TIGR00238">
    <property type="entry name" value="KamA family radical SAM protein"/>
    <property type="match status" value="1"/>
</dbReference>
<dbReference type="PANTHER" id="PTHR30538:SF1">
    <property type="entry name" value="L-LYSINE 2,3-AMINOMUTASE"/>
    <property type="match status" value="1"/>
</dbReference>
<dbReference type="Gene3D" id="3.20.20.70">
    <property type="entry name" value="Aldolase class I"/>
    <property type="match status" value="1"/>
</dbReference>
<keyword evidence="4 11" id="KW-0004">4Fe-4S</keyword>
<evidence type="ECO:0000256" key="8">
    <source>
        <dbReference type="ARBA" id="ARBA00023004"/>
    </source>
</evidence>
<comment type="cofactor">
    <cofactor evidence="1 12">
        <name>pyridoxal 5'-phosphate</name>
        <dbReference type="ChEBI" id="CHEBI:597326"/>
    </cofactor>
</comment>
<evidence type="ECO:0000256" key="10">
    <source>
        <dbReference type="ARBA" id="ARBA00023235"/>
    </source>
</evidence>
<dbReference type="KEGG" id="dov:DSCO28_44610"/>
<sequence length="359" mass="40199">MYDGIVQLMTESPSPSTPRWKALLAESVTTAQALAGRFDLSPEPLAAVIRTFPMRINPYYLSLIREPGDPIWRQAVPDAAELADAVGSADPLCEEACSPVPGLIHRYPDRVVLLASEQCAMFCRFCMRKRRVGTMAAKDRRAAAIDYIRRTPAVHEVVLSGGDPLMLADTDLARLLELLRAIGHVRLLRIHSRMPCTLPQRVTDDLVHMLRDVQPLYLNIHFNHPLEITDRSRDACARLADAGIPLGSQTVLLKGVNDDAAVMHQLMETLLTLRVRPYYLHQLDRVCGTAHFRVPLEKGLAIIQHLRGRISGMGVPHYMIDLPGGGGKVPLTPEYVVAQHADHWILRNFENRPFRYSLH</sequence>
<evidence type="ECO:0000256" key="5">
    <source>
        <dbReference type="ARBA" id="ARBA00022691"/>
    </source>
</evidence>
<evidence type="ECO:0000256" key="4">
    <source>
        <dbReference type="ARBA" id="ARBA00022485"/>
    </source>
</evidence>
<evidence type="ECO:0000313" key="15">
    <source>
        <dbReference type="Proteomes" id="UP000425960"/>
    </source>
</evidence>
<dbReference type="GO" id="GO:0046872">
    <property type="term" value="F:metal ion binding"/>
    <property type="evidence" value="ECO:0007669"/>
    <property type="project" value="UniProtKB-KW"/>
</dbReference>
<dbReference type="InterPro" id="IPR058240">
    <property type="entry name" value="rSAM_sf"/>
</dbReference>
<dbReference type="InterPro" id="IPR013785">
    <property type="entry name" value="Aldolase_TIM"/>
</dbReference>
<dbReference type="InterPro" id="IPR025895">
    <property type="entry name" value="LAM_C_dom"/>
</dbReference>
<evidence type="ECO:0000313" key="14">
    <source>
        <dbReference type="EMBL" id="BBO83895.1"/>
    </source>
</evidence>
<organism evidence="14 15">
    <name type="scientific">Desulfosarcina ovata subsp. sediminis</name>
    <dbReference type="NCBI Taxonomy" id="885957"/>
    <lineage>
        <taxon>Bacteria</taxon>
        <taxon>Pseudomonadati</taxon>
        <taxon>Thermodesulfobacteriota</taxon>
        <taxon>Desulfobacteria</taxon>
        <taxon>Desulfobacterales</taxon>
        <taxon>Desulfosarcinaceae</taxon>
        <taxon>Desulfosarcina</taxon>
    </lineage>
</organism>
<dbReference type="PROSITE" id="PS51918">
    <property type="entry name" value="RADICAL_SAM"/>
    <property type="match status" value="1"/>
</dbReference>
<dbReference type="SFLD" id="SFLDG01070">
    <property type="entry name" value="PLP-dependent"/>
    <property type="match status" value="1"/>
</dbReference>
<keyword evidence="8" id="KW-0408">Iron</keyword>
<dbReference type="InterPro" id="IPR003739">
    <property type="entry name" value="Lys_aminomutase/Glu_NH3_mut"/>
</dbReference>
<feature type="binding site" evidence="11">
    <location>
        <position position="123"/>
    </location>
    <ligand>
        <name>[4Fe-4S] cluster</name>
        <dbReference type="ChEBI" id="CHEBI:49883"/>
        <note>4Fe-4S-S-AdoMet</note>
    </ligand>
</feature>
<proteinExistence type="inferred from homology"/>
<evidence type="ECO:0000256" key="1">
    <source>
        <dbReference type="ARBA" id="ARBA00001933"/>
    </source>
</evidence>
<evidence type="ECO:0000256" key="12">
    <source>
        <dbReference type="PIRSR" id="PIRSR603739-50"/>
    </source>
</evidence>
<dbReference type="PIRSF" id="PIRSF004911">
    <property type="entry name" value="DUF160"/>
    <property type="match status" value="1"/>
</dbReference>
<keyword evidence="6 11" id="KW-0479">Metal-binding</keyword>